<sequence length="278" mass="30953">MVALPSTPHEPTRRSDRDKLYRDAPRLWRALMLVDRAVIALTGKLVVTGDVPDALRGKPLLLASNHIGNLDALVLIAACRRRRIAPRFLATGGLFDAPVLGWVLRKSKHVRADRGKATAAEALDRVVDALREDHRPVLMYPEGRISLEPGFWPERGKTGVARMALASRATVVPISQWGAHEAMCYGMVRVESRGDLWILFSSWLRAIRRRPTMKVHFGAPVDLSDLAAERTGDAARARDRIMRAITEGLVPLRADEPDFPAHQDPTRPVTDKPSPWRA</sequence>
<evidence type="ECO:0000256" key="2">
    <source>
        <dbReference type="ARBA" id="ARBA00023315"/>
    </source>
</evidence>
<dbReference type="Proteomes" id="UP001500979">
    <property type="component" value="Unassembled WGS sequence"/>
</dbReference>
<dbReference type="PANTHER" id="PTHR10434">
    <property type="entry name" value="1-ACYL-SN-GLYCEROL-3-PHOSPHATE ACYLTRANSFERASE"/>
    <property type="match status" value="1"/>
</dbReference>
<evidence type="ECO:0000256" key="1">
    <source>
        <dbReference type="ARBA" id="ARBA00022679"/>
    </source>
</evidence>
<organism evidence="5 6">
    <name type="scientific">Saccharopolyspora taberi</name>
    <dbReference type="NCBI Taxonomy" id="60895"/>
    <lineage>
        <taxon>Bacteria</taxon>
        <taxon>Bacillati</taxon>
        <taxon>Actinomycetota</taxon>
        <taxon>Actinomycetes</taxon>
        <taxon>Pseudonocardiales</taxon>
        <taxon>Pseudonocardiaceae</taxon>
        <taxon>Saccharopolyspora</taxon>
    </lineage>
</organism>
<dbReference type="Pfam" id="PF01553">
    <property type="entry name" value="Acyltransferase"/>
    <property type="match status" value="1"/>
</dbReference>
<feature type="compositionally biased region" description="Basic and acidic residues" evidence="3">
    <location>
        <begin position="254"/>
        <end position="265"/>
    </location>
</feature>
<dbReference type="SUPFAM" id="SSF69593">
    <property type="entry name" value="Glycerol-3-phosphate (1)-acyltransferase"/>
    <property type="match status" value="1"/>
</dbReference>
<dbReference type="SMART" id="SM00563">
    <property type="entry name" value="PlsC"/>
    <property type="match status" value="1"/>
</dbReference>
<gene>
    <name evidence="5" type="ORF">GCM10010470_15550</name>
</gene>
<comment type="caution">
    <text evidence="5">The sequence shown here is derived from an EMBL/GenBank/DDBJ whole genome shotgun (WGS) entry which is preliminary data.</text>
</comment>
<keyword evidence="1" id="KW-0808">Transferase</keyword>
<evidence type="ECO:0000256" key="3">
    <source>
        <dbReference type="SAM" id="MobiDB-lite"/>
    </source>
</evidence>
<dbReference type="GO" id="GO:0016746">
    <property type="term" value="F:acyltransferase activity"/>
    <property type="evidence" value="ECO:0007669"/>
    <property type="project" value="UniProtKB-KW"/>
</dbReference>
<feature type="domain" description="Phospholipid/glycerol acyltransferase" evidence="4">
    <location>
        <begin position="60"/>
        <end position="179"/>
    </location>
</feature>
<dbReference type="EMBL" id="BAAAUX010000007">
    <property type="protein sequence ID" value="GAA2782441.1"/>
    <property type="molecule type" value="Genomic_DNA"/>
</dbReference>
<name>A0ABN3V7S5_9PSEU</name>
<evidence type="ECO:0000313" key="6">
    <source>
        <dbReference type="Proteomes" id="UP001500979"/>
    </source>
</evidence>
<evidence type="ECO:0000259" key="4">
    <source>
        <dbReference type="SMART" id="SM00563"/>
    </source>
</evidence>
<dbReference type="PANTHER" id="PTHR10434:SF11">
    <property type="entry name" value="1-ACYL-SN-GLYCEROL-3-PHOSPHATE ACYLTRANSFERASE"/>
    <property type="match status" value="1"/>
</dbReference>
<dbReference type="InterPro" id="IPR002123">
    <property type="entry name" value="Plipid/glycerol_acylTrfase"/>
</dbReference>
<accession>A0ABN3V7S5</accession>
<dbReference type="CDD" id="cd07989">
    <property type="entry name" value="LPLAT_AGPAT-like"/>
    <property type="match status" value="1"/>
</dbReference>
<proteinExistence type="predicted"/>
<keyword evidence="2 5" id="KW-0012">Acyltransferase</keyword>
<reference evidence="5 6" key="1">
    <citation type="journal article" date="2019" name="Int. J. Syst. Evol. Microbiol.">
        <title>The Global Catalogue of Microorganisms (GCM) 10K type strain sequencing project: providing services to taxonomists for standard genome sequencing and annotation.</title>
        <authorList>
            <consortium name="The Broad Institute Genomics Platform"/>
            <consortium name="The Broad Institute Genome Sequencing Center for Infectious Disease"/>
            <person name="Wu L."/>
            <person name="Ma J."/>
        </authorList>
    </citation>
    <scope>NUCLEOTIDE SEQUENCE [LARGE SCALE GENOMIC DNA]</scope>
    <source>
        <strain evidence="5 6">JCM 9383</strain>
    </source>
</reference>
<keyword evidence="6" id="KW-1185">Reference proteome</keyword>
<protein>
    <submittedName>
        <fullName evidence="5">Lysophospholipid acyltransferase family protein</fullName>
    </submittedName>
</protein>
<evidence type="ECO:0000313" key="5">
    <source>
        <dbReference type="EMBL" id="GAA2782441.1"/>
    </source>
</evidence>
<feature type="region of interest" description="Disordered" evidence="3">
    <location>
        <begin position="254"/>
        <end position="278"/>
    </location>
</feature>